<evidence type="ECO:0000259" key="3">
    <source>
        <dbReference type="Pfam" id="PF13464"/>
    </source>
</evidence>
<sequence length="295" mass="33484">MVNLTAIKNLKKSFSFVPLRQRFNRRKKISFEEKQSQALKDIGDKLKMFRNKHSICLKRVAVVTMIRINLLEAIEEGNLKELPEPVYIQGMIKRYADAIGLDGEELANSFPTAKVQEITIKSLPNLSMLQLRPYHLYFLYVLLVILAVRLLPYVNNSYYIWIRDGITKSEKQQYERENEVNVLPPVSQKNRKTEGRSSDQTTQKSDKQNDGQPVVLSVIAKEESWVSIKIDGKVAFEGTLAQGTQKTWSAQKQLVFFAGNAGGIIIPIDNGQNMQLGKPGEVKEVVLTSTNTQIQ</sequence>
<dbReference type="OrthoDB" id="422634at2"/>
<dbReference type="EMBL" id="CP000393">
    <property type="protein sequence ID" value="ABG50625.1"/>
    <property type="molecule type" value="Genomic_DNA"/>
</dbReference>
<dbReference type="InterPro" id="IPR025194">
    <property type="entry name" value="RodZ-like_C"/>
</dbReference>
<organism evidence="4">
    <name type="scientific">Trichodesmium erythraeum (strain IMS101)</name>
    <dbReference type="NCBI Taxonomy" id="203124"/>
    <lineage>
        <taxon>Bacteria</taxon>
        <taxon>Bacillati</taxon>
        <taxon>Cyanobacteriota</taxon>
        <taxon>Cyanophyceae</taxon>
        <taxon>Oscillatoriophycideae</taxon>
        <taxon>Oscillatoriales</taxon>
        <taxon>Microcoleaceae</taxon>
        <taxon>Trichodesmium</taxon>
    </lineage>
</organism>
<dbReference type="AlphaFoldDB" id="Q116E9"/>
<feature type="transmembrane region" description="Helical" evidence="2">
    <location>
        <begin position="136"/>
        <end position="154"/>
    </location>
</feature>
<gene>
    <name evidence="4" type="ordered locus">Tery_1294</name>
</gene>
<dbReference type="GO" id="GO:0003677">
    <property type="term" value="F:DNA binding"/>
    <property type="evidence" value="ECO:0007669"/>
    <property type="project" value="InterPro"/>
</dbReference>
<keyword evidence="2" id="KW-0812">Transmembrane</keyword>
<reference evidence="4" key="1">
    <citation type="submission" date="2006-06" db="EMBL/GenBank/DDBJ databases">
        <title>Complete sequence of Trichodesmium erythraeum IMS101.</title>
        <authorList>
            <consortium name="US DOE Joint Genome Institute"/>
            <person name="Copeland A."/>
            <person name="Lucas S."/>
            <person name="Lapidus A."/>
            <person name="Barry K."/>
            <person name="Detter J.C."/>
            <person name="Glavina del Rio T."/>
            <person name="Hammon N."/>
            <person name="Israni S."/>
            <person name="Dalin E."/>
            <person name="Tice H."/>
            <person name="Pitluck S."/>
            <person name="Kiss H."/>
            <person name="Munk A.C."/>
            <person name="Brettin T."/>
            <person name="Bruce D."/>
            <person name="Han C."/>
            <person name="Tapia R."/>
            <person name="Gilna P."/>
            <person name="Schmutz J."/>
            <person name="Larimer F."/>
            <person name="Land M."/>
            <person name="Hauser L."/>
            <person name="Kyrpides N."/>
            <person name="Kim E."/>
            <person name="Richardson P."/>
        </authorList>
    </citation>
    <scope>NUCLEOTIDE SEQUENCE [LARGE SCALE GENOMIC DNA]</scope>
    <source>
        <strain evidence="4">IMS101</strain>
    </source>
</reference>
<dbReference type="eggNOG" id="COG1426">
    <property type="taxonomic scope" value="Bacteria"/>
</dbReference>
<evidence type="ECO:0000256" key="2">
    <source>
        <dbReference type="SAM" id="Phobius"/>
    </source>
</evidence>
<dbReference type="Pfam" id="PF13464">
    <property type="entry name" value="RodZ_C"/>
    <property type="match status" value="1"/>
</dbReference>
<dbReference type="InterPro" id="IPR050400">
    <property type="entry name" value="Bact_Cytoskel_RodZ"/>
</dbReference>
<dbReference type="HOGENOM" id="CLU_047530_1_1_3"/>
<accession>Q116E9</accession>
<dbReference type="STRING" id="203124.Tery_1294"/>
<keyword evidence="2" id="KW-1133">Transmembrane helix</keyword>
<feature type="region of interest" description="Disordered" evidence="1">
    <location>
        <begin position="181"/>
        <end position="211"/>
    </location>
</feature>
<dbReference type="Gene3D" id="1.10.260.40">
    <property type="entry name" value="lambda repressor-like DNA-binding domains"/>
    <property type="match status" value="1"/>
</dbReference>
<dbReference type="InterPro" id="IPR010982">
    <property type="entry name" value="Lambda_DNA-bd_dom_sf"/>
</dbReference>
<dbReference type="Pfam" id="PF13413">
    <property type="entry name" value="HTH_25"/>
    <property type="match status" value="1"/>
</dbReference>
<dbReference type="PANTHER" id="PTHR34475:SF1">
    <property type="entry name" value="CYTOSKELETON PROTEIN RODZ"/>
    <property type="match status" value="1"/>
</dbReference>
<dbReference type="RefSeq" id="WP_011611004.1">
    <property type="nucleotide sequence ID" value="NC_008312.1"/>
</dbReference>
<protein>
    <recommendedName>
        <fullName evidence="3">Cytoskeleton protein RodZ-like C-terminal domain-containing protein</fullName>
    </recommendedName>
</protein>
<evidence type="ECO:0000256" key="1">
    <source>
        <dbReference type="SAM" id="MobiDB-lite"/>
    </source>
</evidence>
<name>Q116E9_TRIEI</name>
<feature type="domain" description="Cytoskeleton protein RodZ-like C-terminal" evidence="3">
    <location>
        <begin position="220"/>
        <end position="283"/>
    </location>
</feature>
<proteinExistence type="predicted"/>
<evidence type="ECO:0000313" key="4">
    <source>
        <dbReference type="EMBL" id="ABG50625.1"/>
    </source>
</evidence>
<dbReference type="PANTHER" id="PTHR34475">
    <property type="match status" value="1"/>
</dbReference>
<keyword evidence="2" id="KW-0472">Membrane</keyword>
<dbReference type="KEGG" id="ter:Tery_1294"/>